<feature type="transmembrane region" description="Helical" evidence="1">
    <location>
        <begin position="156"/>
        <end position="176"/>
    </location>
</feature>
<organism evidence="3 4">
    <name type="scientific">Brevibacillus invocatus</name>
    <dbReference type="NCBI Taxonomy" id="173959"/>
    <lineage>
        <taxon>Bacteria</taxon>
        <taxon>Bacillati</taxon>
        <taxon>Bacillota</taxon>
        <taxon>Bacilli</taxon>
        <taxon>Bacillales</taxon>
        <taxon>Paenibacillaceae</taxon>
        <taxon>Brevibacillus</taxon>
    </lineage>
</organism>
<dbReference type="RefSeq" id="WP_122908361.1">
    <property type="nucleotide sequence ID" value="NZ_CBCSBE010000001.1"/>
</dbReference>
<dbReference type="AlphaFoldDB" id="A0A3M8CIF2"/>
<dbReference type="PANTHER" id="PTHR35793:SF2">
    <property type="entry name" value="INNER MEMBRANE PROTEIN YJIG"/>
    <property type="match status" value="1"/>
</dbReference>
<dbReference type="EMBL" id="RHHR01000010">
    <property type="protein sequence ID" value="RNB75399.1"/>
    <property type="molecule type" value="Genomic_DNA"/>
</dbReference>
<keyword evidence="1" id="KW-1133">Transmembrane helix</keyword>
<name>A0A3M8CIF2_9BACL</name>
<reference evidence="3 4" key="1">
    <citation type="submission" date="2018-10" db="EMBL/GenBank/DDBJ databases">
        <title>Phylogenomics of Brevibacillus.</title>
        <authorList>
            <person name="Dunlap C."/>
        </authorList>
    </citation>
    <scope>NUCLEOTIDE SEQUENCE [LARGE SCALE GENOMIC DNA]</scope>
    <source>
        <strain evidence="3 4">JCM 12215</strain>
    </source>
</reference>
<accession>A0A3M8CIF2</accession>
<dbReference type="Pfam" id="PF07670">
    <property type="entry name" value="Gate"/>
    <property type="match status" value="1"/>
</dbReference>
<evidence type="ECO:0000313" key="4">
    <source>
        <dbReference type="Proteomes" id="UP000282028"/>
    </source>
</evidence>
<evidence type="ECO:0000256" key="1">
    <source>
        <dbReference type="SAM" id="Phobius"/>
    </source>
</evidence>
<dbReference type="InterPro" id="IPR052549">
    <property type="entry name" value="SpmB"/>
</dbReference>
<keyword evidence="1" id="KW-0472">Membrane</keyword>
<dbReference type="OrthoDB" id="9805623at2"/>
<feature type="transmembrane region" description="Helical" evidence="1">
    <location>
        <begin position="45"/>
        <end position="63"/>
    </location>
</feature>
<feature type="transmembrane region" description="Helical" evidence="1">
    <location>
        <begin position="7"/>
        <end position="25"/>
    </location>
</feature>
<evidence type="ECO:0000313" key="3">
    <source>
        <dbReference type="EMBL" id="RNB75399.1"/>
    </source>
</evidence>
<sequence>MYQWVSLLSLWAIPVMIAFVLLYGWRKKVPVYETFVEGAKGGLGTTIRILPHLIAMMVAVSMFRESGALDLLLGLIKPALDFLHFPEELVPLALLRPLTGTGSLAIATDLIAQYGPDSFIGRLAATMQGSTDTTLYVLTVYFGAVGIRNSTYALKVGLWSDLAGVIFSLLVVYLVFS</sequence>
<gene>
    <name evidence="3" type="ORF">EDM52_07385</name>
</gene>
<evidence type="ECO:0000259" key="2">
    <source>
        <dbReference type="Pfam" id="PF07670"/>
    </source>
</evidence>
<proteinExistence type="predicted"/>
<dbReference type="Proteomes" id="UP000282028">
    <property type="component" value="Unassembled WGS sequence"/>
</dbReference>
<dbReference type="InterPro" id="IPR011642">
    <property type="entry name" value="Gate_dom"/>
</dbReference>
<dbReference type="PANTHER" id="PTHR35793">
    <property type="entry name" value="INNER MEMBRANE PROTEIN YJIG"/>
    <property type="match status" value="1"/>
</dbReference>
<comment type="caution">
    <text evidence="3">The sequence shown here is derived from an EMBL/GenBank/DDBJ whole genome shotgun (WGS) entry which is preliminary data.</text>
</comment>
<dbReference type="GO" id="GO:0005886">
    <property type="term" value="C:plasma membrane"/>
    <property type="evidence" value="ECO:0007669"/>
    <property type="project" value="TreeGrafter"/>
</dbReference>
<keyword evidence="4" id="KW-1185">Reference proteome</keyword>
<protein>
    <submittedName>
        <fullName evidence="3">Spore maturation protein</fullName>
    </submittedName>
</protein>
<keyword evidence="1" id="KW-0812">Transmembrane</keyword>
<feature type="domain" description="Nucleoside transporter/FeoB GTPase Gate" evidence="2">
    <location>
        <begin position="47"/>
        <end position="147"/>
    </location>
</feature>